<dbReference type="InterPro" id="IPR000195">
    <property type="entry name" value="Rab-GAP-TBC_dom"/>
</dbReference>
<evidence type="ECO:0000256" key="1">
    <source>
        <dbReference type="ARBA" id="ARBA00022468"/>
    </source>
</evidence>
<proteinExistence type="predicted"/>
<accession>A0A9P5MTI5</accession>
<reference evidence="4" key="1">
    <citation type="submission" date="2019-10" db="EMBL/GenBank/DDBJ databases">
        <authorList>
            <consortium name="DOE Joint Genome Institute"/>
            <person name="Kuo A."/>
            <person name="Miyauchi S."/>
            <person name="Kiss E."/>
            <person name="Drula E."/>
            <person name="Kohler A."/>
            <person name="Sanchez-Garcia M."/>
            <person name="Andreopoulos B."/>
            <person name="Barry K.W."/>
            <person name="Bonito G."/>
            <person name="Buee M."/>
            <person name="Carver A."/>
            <person name="Chen C."/>
            <person name="Cichocki N."/>
            <person name="Clum A."/>
            <person name="Culley D."/>
            <person name="Crous P.W."/>
            <person name="Fauchery L."/>
            <person name="Girlanda M."/>
            <person name="Hayes R."/>
            <person name="Keri Z."/>
            <person name="LaButti K."/>
            <person name="Lipzen A."/>
            <person name="Lombard V."/>
            <person name="Magnuson J."/>
            <person name="Maillard F."/>
            <person name="Morin E."/>
            <person name="Murat C."/>
            <person name="Nolan M."/>
            <person name="Ohm R."/>
            <person name="Pangilinan J."/>
            <person name="Pereira M."/>
            <person name="Perotto S."/>
            <person name="Peter M."/>
            <person name="Riley R."/>
            <person name="Sitrit Y."/>
            <person name="Stielow B."/>
            <person name="Szollosi G."/>
            <person name="Zifcakova L."/>
            <person name="Stursova M."/>
            <person name="Spatafora J.W."/>
            <person name="Tedersoo L."/>
            <person name="Vaario L.-M."/>
            <person name="Yamada A."/>
            <person name="Yan M."/>
            <person name="Wang P."/>
            <person name="Xu J."/>
            <person name="Bruns T."/>
            <person name="Baldrian P."/>
            <person name="Vilgalys R."/>
            <person name="Henrissat B."/>
            <person name="Grigoriev I.V."/>
            <person name="Hibbett D."/>
            <person name="Nagy L.G."/>
            <person name="Martin F.M."/>
        </authorList>
    </citation>
    <scope>NUCLEOTIDE SEQUENCE</scope>
    <source>
        <strain evidence="4">Prilba</strain>
    </source>
</reference>
<dbReference type="OrthoDB" id="10264062at2759"/>
<protein>
    <submittedName>
        <fullName evidence="4">RabGAP/TBC</fullName>
    </submittedName>
</protein>
<dbReference type="PANTHER" id="PTHR22957:SF502">
    <property type="entry name" value="SMALL G PROTEIN SIGNALING MODULATOR 2-RELATED"/>
    <property type="match status" value="1"/>
</dbReference>
<keyword evidence="5" id="KW-1185">Reference proteome</keyword>
<dbReference type="GO" id="GO:0005096">
    <property type="term" value="F:GTPase activator activity"/>
    <property type="evidence" value="ECO:0007669"/>
    <property type="project" value="UniProtKB-KW"/>
</dbReference>
<organism evidence="4 5">
    <name type="scientific">Russula ochroleuca</name>
    <dbReference type="NCBI Taxonomy" id="152965"/>
    <lineage>
        <taxon>Eukaryota</taxon>
        <taxon>Fungi</taxon>
        <taxon>Dikarya</taxon>
        <taxon>Basidiomycota</taxon>
        <taxon>Agaricomycotina</taxon>
        <taxon>Agaricomycetes</taxon>
        <taxon>Russulales</taxon>
        <taxon>Russulaceae</taxon>
        <taxon>Russula</taxon>
    </lineage>
</organism>
<evidence type="ECO:0000256" key="2">
    <source>
        <dbReference type="SAM" id="MobiDB-lite"/>
    </source>
</evidence>
<dbReference type="InterPro" id="IPR035969">
    <property type="entry name" value="Rab-GAP_TBC_sf"/>
</dbReference>
<dbReference type="Pfam" id="PF00566">
    <property type="entry name" value="RabGAP-TBC"/>
    <property type="match status" value="1"/>
</dbReference>
<gene>
    <name evidence="4" type="ORF">DFH94DRAFT_750103</name>
</gene>
<dbReference type="PANTHER" id="PTHR22957">
    <property type="entry name" value="TBC1 DOMAIN FAMILY MEMBER GTPASE-ACTIVATING PROTEIN"/>
    <property type="match status" value="1"/>
</dbReference>
<dbReference type="FunFam" id="1.10.472.80:FF:000077">
    <property type="entry name" value="TBC1 domain family member"/>
    <property type="match status" value="1"/>
</dbReference>
<feature type="region of interest" description="Disordered" evidence="2">
    <location>
        <begin position="246"/>
        <end position="273"/>
    </location>
</feature>
<dbReference type="Gene3D" id="1.10.8.270">
    <property type="entry name" value="putative rabgap domain of human tbc1 domain family member 14 like domains"/>
    <property type="match status" value="1"/>
</dbReference>
<dbReference type="PROSITE" id="PS50086">
    <property type="entry name" value="TBC_RABGAP"/>
    <property type="match status" value="1"/>
</dbReference>
<evidence type="ECO:0000313" key="5">
    <source>
        <dbReference type="Proteomes" id="UP000759537"/>
    </source>
</evidence>
<dbReference type="Gene3D" id="1.10.472.80">
    <property type="entry name" value="Ypt/Rab-GAP domain of gyp1p, domain 3"/>
    <property type="match status" value="1"/>
</dbReference>
<name>A0A9P5MTI5_9AGAM</name>
<feature type="domain" description="Rab-GAP TBC" evidence="3">
    <location>
        <begin position="460"/>
        <end position="701"/>
    </location>
</feature>
<dbReference type="SMART" id="SM00164">
    <property type="entry name" value="TBC"/>
    <property type="match status" value="1"/>
</dbReference>
<feature type="compositionally biased region" description="Low complexity" evidence="2">
    <location>
        <begin position="158"/>
        <end position="170"/>
    </location>
</feature>
<comment type="caution">
    <text evidence="4">The sequence shown here is derived from an EMBL/GenBank/DDBJ whole genome shotgun (WGS) entry which is preliminary data.</text>
</comment>
<sequence>MVEIKRETTDAQSTRVQDEAKYRLIYAKSKVYINPTAYARDNIPGFVAIVKREALTLTYLLAWIPESLLTEKGQDEWDKFLKTEERPDEDEDGVLIDLPTSRPESYAFSVPLTSIYSLIVQPPSLSSWYGSIGINLISGSTLPTLYFHDDESHSFTIPSKSSSSSAASTSYPPPPSLAAQAATGRPISSWGGEDFLSRLRSYASLLRSNLQSTLYLVDPSKADIEVHSTLLFSDDAVDEILARSSYTNSHSPVPAHRRPRPLSAGGTPPNPYSQYSSVLHRSMPIPSSTPVSSSQARAALLQSFANITRATRHAAQNILSHPLAKPIVPHLPDPVRSLVNANGDLEWGSWVEKGGVGEFESARVYLARWARIVAEEGEQARRREAQAIPANAATSTTEESGELGIFELLHSTANLPTPKSSRDPKHPVGVDVLDEWFAPDGRPLITMERLRMEIFRRGVSDKNNARRKLWPYLLGVYAWDVTEEERQRLWEAKMKRYHEIKDEWIGIPEVFERQDVVEERHRIDVDCRRTDRTHPLFANQTSPETTLDPEKRHHQRYSTISPTPVEVGAQSPSNEHIDRLGSILLTYNFYEKDLGYVQGMSDLCAPLYVVAGSDEPLTFWCFVEVMNRMKQNFLRDQSGMKKQLSTLQQLLQIMDPELYRHLEKTEGLNLFFCFRWILIAFKREFPFEDVLRLWEVLWTDYYTNGMVLFVALAVLESHRDVILRYLVEFDEILKYCNELSMTIELDTTLAQAEVLFLSFQQLVADMDRRRVEQHSATGGLRHRKGSTALVSQVAYPELSDELRELLVERRVS</sequence>
<dbReference type="EMBL" id="WHVB01000011">
    <property type="protein sequence ID" value="KAF8478478.1"/>
    <property type="molecule type" value="Genomic_DNA"/>
</dbReference>
<evidence type="ECO:0000313" key="4">
    <source>
        <dbReference type="EMBL" id="KAF8478478.1"/>
    </source>
</evidence>
<feature type="region of interest" description="Disordered" evidence="2">
    <location>
        <begin position="158"/>
        <end position="183"/>
    </location>
</feature>
<reference evidence="4" key="2">
    <citation type="journal article" date="2020" name="Nat. Commun.">
        <title>Large-scale genome sequencing of mycorrhizal fungi provides insights into the early evolution of symbiotic traits.</title>
        <authorList>
            <person name="Miyauchi S."/>
            <person name="Kiss E."/>
            <person name="Kuo A."/>
            <person name="Drula E."/>
            <person name="Kohler A."/>
            <person name="Sanchez-Garcia M."/>
            <person name="Morin E."/>
            <person name="Andreopoulos B."/>
            <person name="Barry K.W."/>
            <person name="Bonito G."/>
            <person name="Buee M."/>
            <person name="Carver A."/>
            <person name="Chen C."/>
            <person name="Cichocki N."/>
            <person name="Clum A."/>
            <person name="Culley D."/>
            <person name="Crous P.W."/>
            <person name="Fauchery L."/>
            <person name="Girlanda M."/>
            <person name="Hayes R.D."/>
            <person name="Keri Z."/>
            <person name="LaButti K."/>
            <person name="Lipzen A."/>
            <person name="Lombard V."/>
            <person name="Magnuson J."/>
            <person name="Maillard F."/>
            <person name="Murat C."/>
            <person name="Nolan M."/>
            <person name="Ohm R.A."/>
            <person name="Pangilinan J."/>
            <person name="Pereira M.F."/>
            <person name="Perotto S."/>
            <person name="Peter M."/>
            <person name="Pfister S."/>
            <person name="Riley R."/>
            <person name="Sitrit Y."/>
            <person name="Stielow J.B."/>
            <person name="Szollosi G."/>
            <person name="Zifcakova L."/>
            <person name="Stursova M."/>
            <person name="Spatafora J.W."/>
            <person name="Tedersoo L."/>
            <person name="Vaario L.M."/>
            <person name="Yamada A."/>
            <person name="Yan M."/>
            <person name="Wang P."/>
            <person name="Xu J."/>
            <person name="Bruns T."/>
            <person name="Baldrian P."/>
            <person name="Vilgalys R."/>
            <person name="Dunand C."/>
            <person name="Henrissat B."/>
            <person name="Grigoriev I.V."/>
            <person name="Hibbett D."/>
            <person name="Nagy L.G."/>
            <person name="Martin F.M."/>
        </authorList>
    </citation>
    <scope>NUCLEOTIDE SEQUENCE</scope>
    <source>
        <strain evidence="4">Prilba</strain>
    </source>
</reference>
<dbReference type="AlphaFoldDB" id="A0A9P5MTI5"/>
<dbReference type="SUPFAM" id="SSF47923">
    <property type="entry name" value="Ypt/Rab-GAP domain of gyp1p"/>
    <property type="match status" value="2"/>
</dbReference>
<keyword evidence="1" id="KW-0343">GTPase activation</keyword>
<evidence type="ECO:0000259" key="3">
    <source>
        <dbReference type="PROSITE" id="PS50086"/>
    </source>
</evidence>
<dbReference type="Proteomes" id="UP000759537">
    <property type="component" value="Unassembled WGS sequence"/>
</dbReference>